<evidence type="ECO:0000313" key="3">
    <source>
        <dbReference type="EMBL" id="CAC5413088.1"/>
    </source>
</evidence>
<dbReference type="OrthoDB" id="6081452at2759"/>
<feature type="transmembrane region" description="Helical" evidence="2">
    <location>
        <begin position="41"/>
        <end position="63"/>
    </location>
</feature>
<dbReference type="Proteomes" id="UP000507470">
    <property type="component" value="Unassembled WGS sequence"/>
</dbReference>
<dbReference type="SUPFAM" id="SSF81321">
    <property type="entry name" value="Family A G protein-coupled receptor-like"/>
    <property type="match status" value="1"/>
</dbReference>
<accession>A0A6J8DZA4</accession>
<organism evidence="3 4">
    <name type="scientific">Mytilus coruscus</name>
    <name type="common">Sea mussel</name>
    <dbReference type="NCBI Taxonomy" id="42192"/>
    <lineage>
        <taxon>Eukaryota</taxon>
        <taxon>Metazoa</taxon>
        <taxon>Spiralia</taxon>
        <taxon>Lophotrochozoa</taxon>
        <taxon>Mollusca</taxon>
        <taxon>Bivalvia</taxon>
        <taxon>Autobranchia</taxon>
        <taxon>Pteriomorphia</taxon>
        <taxon>Mytilida</taxon>
        <taxon>Mytiloidea</taxon>
        <taxon>Mytilidae</taxon>
        <taxon>Mytilinae</taxon>
        <taxon>Mytilus</taxon>
    </lineage>
</organism>
<dbReference type="CDD" id="cd00637">
    <property type="entry name" value="7tm_classA_rhodopsin-like"/>
    <property type="match status" value="1"/>
</dbReference>
<feature type="transmembrane region" description="Helical" evidence="2">
    <location>
        <begin position="170"/>
        <end position="190"/>
    </location>
</feature>
<keyword evidence="4" id="KW-1185">Reference proteome</keyword>
<proteinExistence type="predicted"/>
<dbReference type="Gene3D" id="1.20.1070.10">
    <property type="entry name" value="Rhodopsin 7-helix transmembrane proteins"/>
    <property type="match status" value="1"/>
</dbReference>
<evidence type="ECO:0000313" key="4">
    <source>
        <dbReference type="Proteomes" id="UP000507470"/>
    </source>
</evidence>
<reference evidence="3 4" key="1">
    <citation type="submission" date="2020-06" db="EMBL/GenBank/DDBJ databases">
        <authorList>
            <person name="Li R."/>
            <person name="Bekaert M."/>
        </authorList>
    </citation>
    <scope>NUCLEOTIDE SEQUENCE [LARGE SCALE GENOMIC DNA]</scope>
    <source>
        <strain evidence="4">wild</strain>
    </source>
</reference>
<keyword evidence="2" id="KW-1133">Transmembrane helix</keyword>
<sequence length="297" mass="34620">MKTIKDGQYFIPYLDVADLPGNVICSLFGLSMTLMPLTYEFGVLCTSGWLLGSTTTFMSIQHIQRYLKVCRRKARKTYEYLMKGDQSEVELQTCIKNKHYEKQTKEQSISTRDSDLKTDNSTNLPSNEQLSNKIILDMGGNSLRNNCKVIKKQSKKLRNRRVISKITKTFMIITLIFLICSLPKIMITILETVTTDFWEKASDIERLVLMFVHQGYILNNIANPFIDAFFDETFKTEIKSMFFQSICTRKVKLGVNKNIKRIRTCYLPFNCRYNKKVVNISYVSATYLRCKWEVRNK</sequence>
<evidence type="ECO:0000256" key="2">
    <source>
        <dbReference type="SAM" id="Phobius"/>
    </source>
</evidence>
<name>A0A6J8DZA4_MYTCO</name>
<gene>
    <name evidence="3" type="ORF">MCOR_46027</name>
</gene>
<keyword evidence="2" id="KW-0812">Transmembrane</keyword>
<dbReference type="EMBL" id="CACVKT020008119">
    <property type="protein sequence ID" value="CAC5413088.1"/>
    <property type="molecule type" value="Genomic_DNA"/>
</dbReference>
<feature type="region of interest" description="Disordered" evidence="1">
    <location>
        <begin position="105"/>
        <end position="127"/>
    </location>
</feature>
<evidence type="ECO:0000256" key="1">
    <source>
        <dbReference type="SAM" id="MobiDB-lite"/>
    </source>
</evidence>
<protein>
    <recommendedName>
        <fullName evidence="5">G-protein coupled receptors family 1 profile domain-containing protein</fullName>
    </recommendedName>
</protein>
<dbReference type="AlphaFoldDB" id="A0A6J8DZA4"/>
<keyword evidence="2" id="KW-0472">Membrane</keyword>
<evidence type="ECO:0008006" key="5">
    <source>
        <dbReference type="Google" id="ProtNLM"/>
    </source>
</evidence>